<dbReference type="Proteomes" id="UP000276133">
    <property type="component" value="Unassembled WGS sequence"/>
</dbReference>
<organism evidence="1 2">
    <name type="scientific">Brachionus plicatilis</name>
    <name type="common">Marine rotifer</name>
    <name type="synonym">Brachionus muelleri</name>
    <dbReference type="NCBI Taxonomy" id="10195"/>
    <lineage>
        <taxon>Eukaryota</taxon>
        <taxon>Metazoa</taxon>
        <taxon>Spiralia</taxon>
        <taxon>Gnathifera</taxon>
        <taxon>Rotifera</taxon>
        <taxon>Eurotatoria</taxon>
        <taxon>Monogononta</taxon>
        <taxon>Pseudotrocha</taxon>
        <taxon>Ploima</taxon>
        <taxon>Brachionidae</taxon>
        <taxon>Brachionus</taxon>
    </lineage>
</organism>
<accession>A0A3M7QNQ2</accession>
<reference evidence="1 2" key="1">
    <citation type="journal article" date="2018" name="Sci. Rep.">
        <title>Genomic signatures of local adaptation to the degree of environmental predictability in rotifers.</title>
        <authorList>
            <person name="Franch-Gras L."/>
            <person name="Hahn C."/>
            <person name="Garcia-Roger E.M."/>
            <person name="Carmona M.J."/>
            <person name="Serra M."/>
            <person name="Gomez A."/>
        </authorList>
    </citation>
    <scope>NUCLEOTIDE SEQUENCE [LARGE SCALE GENOMIC DNA]</scope>
    <source>
        <strain evidence="1">HYR1</strain>
    </source>
</reference>
<name>A0A3M7QNQ2_BRAPC</name>
<comment type="caution">
    <text evidence="1">The sequence shown here is derived from an EMBL/GenBank/DDBJ whole genome shotgun (WGS) entry which is preliminary data.</text>
</comment>
<keyword evidence="2" id="KW-1185">Reference proteome</keyword>
<sequence length="65" mass="7349">MTEYSDIACIPHHLSHINPTLLINPCIYPVSLTLGLKLQYCARVYDIVILSILGITSYLGRKFKN</sequence>
<dbReference type="EMBL" id="REGN01005650">
    <property type="protein sequence ID" value="RNA12625.1"/>
    <property type="molecule type" value="Genomic_DNA"/>
</dbReference>
<proteinExistence type="predicted"/>
<protein>
    <submittedName>
        <fullName evidence="1">Uncharacterized protein</fullName>
    </submittedName>
</protein>
<dbReference type="AlphaFoldDB" id="A0A3M7QNQ2"/>
<evidence type="ECO:0000313" key="1">
    <source>
        <dbReference type="EMBL" id="RNA12625.1"/>
    </source>
</evidence>
<evidence type="ECO:0000313" key="2">
    <source>
        <dbReference type="Proteomes" id="UP000276133"/>
    </source>
</evidence>
<gene>
    <name evidence="1" type="ORF">BpHYR1_021976</name>
</gene>